<organism evidence="1 2">
    <name type="scientific">Vairimorpha apis BRL 01</name>
    <dbReference type="NCBI Taxonomy" id="1037528"/>
    <lineage>
        <taxon>Eukaryota</taxon>
        <taxon>Fungi</taxon>
        <taxon>Fungi incertae sedis</taxon>
        <taxon>Microsporidia</taxon>
        <taxon>Nosematidae</taxon>
        <taxon>Vairimorpha</taxon>
    </lineage>
</organism>
<gene>
    <name evidence="1" type="ORF">NAPIS_ORF00529</name>
</gene>
<protein>
    <submittedName>
        <fullName evidence="1">Uncharacterized protein</fullName>
    </submittedName>
</protein>
<sequence length="123" mass="14710">MDTFQKVELLKLTTQQQRDLDEMLQTLKRNYILTTYLIDPINTNLCYIFIENTKSNEIKYYTIVLNDKQSLISVKNRILEEGTSINDLFYLNFKNILNIQYEIENLKIFFLLIILLYIINSLT</sequence>
<dbReference type="EMBL" id="KE647069">
    <property type="protein sequence ID" value="EQB61895.1"/>
    <property type="molecule type" value="Genomic_DNA"/>
</dbReference>
<name>T0MLG0_9MICR</name>
<evidence type="ECO:0000313" key="1">
    <source>
        <dbReference type="EMBL" id="EQB61895.1"/>
    </source>
</evidence>
<evidence type="ECO:0000313" key="2">
    <source>
        <dbReference type="Proteomes" id="UP000053780"/>
    </source>
</evidence>
<reference evidence="1 2" key="1">
    <citation type="journal article" date="2013" name="BMC Genomics">
        <title>Genome sequencing and comparative genomics of honey bee microsporidia, Nosema apis reveal novel insights into host-parasite interactions.</title>
        <authorList>
            <person name="Chen Yp."/>
            <person name="Pettis J.S."/>
            <person name="Zhao Y."/>
            <person name="Liu X."/>
            <person name="Tallon L.J."/>
            <person name="Sadzewicz L.D."/>
            <person name="Li R."/>
            <person name="Zheng H."/>
            <person name="Huang S."/>
            <person name="Zhang X."/>
            <person name="Hamilton M.C."/>
            <person name="Pernal S.F."/>
            <person name="Melathopoulos A.P."/>
            <person name="Yan X."/>
            <person name="Evans J.D."/>
        </authorList>
    </citation>
    <scope>NUCLEOTIDE SEQUENCE [LARGE SCALE GENOMIC DNA]</scope>
    <source>
        <strain evidence="1 2">BRL 01</strain>
    </source>
</reference>
<accession>T0MLG0</accession>
<proteinExistence type="predicted"/>
<dbReference type="VEuPathDB" id="MicrosporidiaDB:NAPIS_ORF00529"/>
<dbReference type="HOGENOM" id="CLU_2015899_0_0_1"/>
<dbReference type="Proteomes" id="UP000053780">
    <property type="component" value="Unassembled WGS sequence"/>
</dbReference>
<keyword evidence="2" id="KW-1185">Reference proteome</keyword>
<dbReference type="AlphaFoldDB" id="T0MLG0"/>